<name>A0A9D4TFJ9_CHLVU</name>
<dbReference type="GO" id="GO:0005634">
    <property type="term" value="C:nucleus"/>
    <property type="evidence" value="ECO:0007669"/>
    <property type="project" value="TreeGrafter"/>
</dbReference>
<evidence type="ECO:0000313" key="3">
    <source>
        <dbReference type="EMBL" id="KAI3424317.1"/>
    </source>
</evidence>
<feature type="compositionally biased region" description="Low complexity" evidence="2">
    <location>
        <begin position="1"/>
        <end position="12"/>
    </location>
</feature>
<dbReference type="PANTHER" id="PTHR14312:SF1">
    <property type="entry name" value="BASIC-LEUCINE ZIPPER TRANSCRIPTION FACTOR A"/>
    <property type="match status" value="1"/>
</dbReference>
<feature type="compositionally biased region" description="Low complexity" evidence="2">
    <location>
        <begin position="556"/>
        <end position="594"/>
    </location>
</feature>
<sequence>MAVEQPASSAAALEEEAEAEQTSDDEAAEGEAEEESSGSDASGEAGDPLDSTAKKRKKKKKKKKAGGGGGAAAAAQTAVDPAARKEGERRLQEAVDHLSHNSDDGMWVRLGGCHLADGKLKKICEALRSNTTCISIDLSANHFSDEGALALAAALADGRAPDLIDLDLRDNPQILQSGTAALAELQQQRKTLRVALGASAPPPPPQQQQGAAAGGQQSQQQQQQEGHANGGGSSLAESVKANPVISKYFTVGNDDAEEAEQQQIQQQGQQPGAAAAAAAGTEGQEQLGGLSAAELARILWDQLEQCLDAPRPHIPAVSEPLRAIAEQVEHEMDNCALPMMANTEISELKTFSQWAIRKLRLLHSVLDLVPPPILTPYSKTTPVPAVGTHRAAVAELLAQLLRGECASIAREVAASGLLRRCAAVAFAHPNCSAIHGAVGRCLKLSLGSHIGHVGLWRQLLGAPLDAAAPGAAVAAPEVHVAEEAAAIGAAAKAAPSVGKRPPNVGFALAVAQMLHVAATGEVLGANSQAAPAAAEGAATQEGQGAEAGAAGGGSPSGTQQQQQQQGSAAADSPQAGPSPPQASSSQPSPAAGESAAGGGGVSGQAAGGPERSDWQVQLAAQLQASPAWAQFSSGPDCLLRQLLGEHVGDLGGPRPTAQPPPPPPGEGEEEEAGGVSSGQVISGQELLMMLRGLNLGGFHGGI</sequence>
<dbReference type="Gene3D" id="3.80.10.10">
    <property type="entry name" value="Ribonuclease Inhibitor"/>
    <property type="match status" value="1"/>
</dbReference>
<proteinExistence type="predicted"/>
<dbReference type="EMBL" id="SIDB01000013">
    <property type="protein sequence ID" value="KAI3424317.1"/>
    <property type="molecule type" value="Genomic_DNA"/>
</dbReference>
<feature type="region of interest" description="Disordered" evidence="2">
    <location>
        <begin position="534"/>
        <end position="611"/>
    </location>
</feature>
<dbReference type="GO" id="GO:0043565">
    <property type="term" value="F:sequence-specific DNA binding"/>
    <property type="evidence" value="ECO:0007669"/>
    <property type="project" value="TreeGrafter"/>
</dbReference>
<feature type="compositionally biased region" description="Acidic residues" evidence="2">
    <location>
        <begin position="13"/>
        <end position="37"/>
    </location>
</feature>
<dbReference type="Proteomes" id="UP001055712">
    <property type="component" value="Unassembled WGS sequence"/>
</dbReference>
<evidence type="ECO:0000256" key="2">
    <source>
        <dbReference type="SAM" id="MobiDB-lite"/>
    </source>
</evidence>
<gene>
    <name evidence="3" type="ORF">D9Q98_009870</name>
</gene>
<feature type="compositionally biased region" description="Gly residues" evidence="2">
    <location>
        <begin position="595"/>
        <end position="606"/>
    </location>
</feature>
<accession>A0A9D4TFJ9</accession>
<dbReference type="GO" id="GO:0005930">
    <property type="term" value="C:axoneme"/>
    <property type="evidence" value="ECO:0007669"/>
    <property type="project" value="UniProtKB-SubCell"/>
</dbReference>
<dbReference type="GO" id="GO:0010468">
    <property type="term" value="P:regulation of gene expression"/>
    <property type="evidence" value="ECO:0007669"/>
    <property type="project" value="TreeGrafter"/>
</dbReference>
<keyword evidence="4" id="KW-1185">Reference proteome</keyword>
<reference evidence="3" key="1">
    <citation type="journal article" date="2019" name="Plant J.">
        <title>Chlorella vulgaris genome assembly and annotation reveals the molecular basis for metabolic acclimation to high light conditions.</title>
        <authorList>
            <person name="Cecchin M."/>
            <person name="Marcolungo L."/>
            <person name="Rossato M."/>
            <person name="Girolomoni L."/>
            <person name="Cosentino E."/>
            <person name="Cuine S."/>
            <person name="Li-Beisson Y."/>
            <person name="Delledonne M."/>
            <person name="Ballottari M."/>
        </authorList>
    </citation>
    <scope>NUCLEOTIDE SEQUENCE</scope>
    <source>
        <strain evidence="3">211/11P</strain>
    </source>
</reference>
<feature type="region of interest" description="Disordered" evidence="2">
    <location>
        <begin position="1"/>
        <end position="90"/>
    </location>
</feature>
<dbReference type="InterPro" id="IPR032675">
    <property type="entry name" value="LRR_dom_sf"/>
</dbReference>
<dbReference type="SUPFAM" id="SSF52047">
    <property type="entry name" value="RNI-like"/>
    <property type="match status" value="1"/>
</dbReference>
<feature type="compositionally biased region" description="Low complexity" evidence="2">
    <location>
        <begin position="534"/>
        <end position="548"/>
    </location>
</feature>
<feature type="region of interest" description="Disordered" evidence="2">
    <location>
        <begin position="196"/>
        <end position="236"/>
    </location>
</feature>
<dbReference type="OrthoDB" id="514600at2759"/>
<comment type="subcellular location">
    <subcellularLocation>
        <location evidence="1">Cytoplasm</location>
        <location evidence="1">Cytoskeleton</location>
        <location evidence="1">Cilium axoneme</location>
    </subcellularLocation>
</comment>
<organism evidence="3 4">
    <name type="scientific">Chlorella vulgaris</name>
    <name type="common">Green alga</name>
    <dbReference type="NCBI Taxonomy" id="3077"/>
    <lineage>
        <taxon>Eukaryota</taxon>
        <taxon>Viridiplantae</taxon>
        <taxon>Chlorophyta</taxon>
        <taxon>core chlorophytes</taxon>
        <taxon>Trebouxiophyceae</taxon>
        <taxon>Chlorellales</taxon>
        <taxon>Chlorellaceae</taxon>
        <taxon>Chlorella clade</taxon>
        <taxon>Chlorella</taxon>
    </lineage>
</organism>
<feature type="region of interest" description="Disordered" evidence="2">
    <location>
        <begin position="257"/>
        <end position="281"/>
    </location>
</feature>
<feature type="region of interest" description="Disordered" evidence="2">
    <location>
        <begin position="643"/>
        <end position="680"/>
    </location>
</feature>
<feature type="compositionally biased region" description="Basic residues" evidence="2">
    <location>
        <begin position="54"/>
        <end position="65"/>
    </location>
</feature>
<feature type="compositionally biased region" description="Pro residues" evidence="2">
    <location>
        <begin position="656"/>
        <end position="665"/>
    </location>
</feature>
<protein>
    <submittedName>
        <fullName evidence="3">Uncharacterized protein</fullName>
    </submittedName>
</protein>
<comment type="caution">
    <text evidence="3">The sequence shown here is derived from an EMBL/GenBank/DDBJ whole genome shotgun (WGS) entry which is preliminary data.</text>
</comment>
<feature type="compositionally biased region" description="Low complexity" evidence="2">
    <location>
        <begin position="207"/>
        <end position="224"/>
    </location>
</feature>
<evidence type="ECO:0000256" key="1">
    <source>
        <dbReference type="ARBA" id="ARBA00004430"/>
    </source>
</evidence>
<reference evidence="3" key="2">
    <citation type="submission" date="2020-11" db="EMBL/GenBank/DDBJ databases">
        <authorList>
            <person name="Cecchin M."/>
            <person name="Marcolungo L."/>
            <person name="Rossato M."/>
            <person name="Girolomoni L."/>
            <person name="Cosentino E."/>
            <person name="Cuine S."/>
            <person name="Li-Beisson Y."/>
            <person name="Delledonne M."/>
            <person name="Ballottari M."/>
        </authorList>
    </citation>
    <scope>NUCLEOTIDE SEQUENCE</scope>
    <source>
        <strain evidence="3">211/11P</strain>
        <tissue evidence="3">Whole cell</tissue>
    </source>
</reference>
<dbReference type="PANTHER" id="PTHR14312">
    <property type="entry name" value="CREB/ATF BZIP TRANSCRIPTION FACTOR"/>
    <property type="match status" value="1"/>
</dbReference>
<evidence type="ECO:0000313" key="4">
    <source>
        <dbReference type="Proteomes" id="UP001055712"/>
    </source>
</evidence>
<dbReference type="AlphaFoldDB" id="A0A9D4TFJ9"/>
<feature type="compositionally biased region" description="Low complexity" evidence="2">
    <location>
        <begin position="261"/>
        <end position="281"/>
    </location>
</feature>